<keyword evidence="3" id="KW-0805">Transcription regulation</keyword>
<name>A0AAV9B517_ACOGR</name>
<dbReference type="GO" id="GO:0000981">
    <property type="term" value="F:DNA-binding transcription factor activity, RNA polymerase II-specific"/>
    <property type="evidence" value="ECO:0007669"/>
    <property type="project" value="TreeGrafter"/>
</dbReference>
<keyword evidence="2" id="KW-0677">Repeat</keyword>
<keyword evidence="11" id="KW-1185">Reference proteome</keyword>
<organism evidence="10 11">
    <name type="scientific">Acorus gramineus</name>
    <name type="common">Dwarf sweet flag</name>
    <dbReference type="NCBI Taxonomy" id="55184"/>
    <lineage>
        <taxon>Eukaryota</taxon>
        <taxon>Viridiplantae</taxon>
        <taxon>Streptophyta</taxon>
        <taxon>Embryophyta</taxon>
        <taxon>Tracheophyta</taxon>
        <taxon>Spermatophyta</taxon>
        <taxon>Magnoliopsida</taxon>
        <taxon>Liliopsida</taxon>
        <taxon>Acoraceae</taxon>
        <taxon>Acorus</taxon>
    </lineage>
</organism>
<dbReference type="PANTHER" id="PTHR45614:SF194">
    <property type="entry name" value="TRANSCRIPTION FACTOR MYB3R-3-RELATED"/>
    <property type="match status" value="1"/>
</dbReference>
<dbReference type="FunFam" id="1.10.10.60:FF:000010">
    <property type="entry name" value="Transcriptional activator Myb isoform A"/>
    <property type="match status" value="1"/>
</dbReference>
<dbReference type="FunFam" id="1.10.10.60:FF:000324">
    <property type="entry name" value="Transcription factor MYB3R-2"/>
    <property type="match status" value="1"/>
</dbReference>
<dbReference type="InterPro" id="IPR017930">
    <property type="entry name" value="Myb_dom"/>
</dbReference>
<feature type="compositionally biased region" description="Basic residues" evidence="7">
    <location>
        <begin position="15"/>
        <end position="27"/>
    </location>
</feature>
<dbReference type="FunFam" id="1.10.10.60:FF:000016">
    <property type="entry name" value="Transcriptional activator Myb isoform A"/>
    <property type="match status" value="1"/>
</dbReference>
<comment type="caution">
    <text evidence="10">The sequence shown here is derived from an EMBL/GenBank/DDBJ whole genome shotgun (WGS) entry which is preliminary data.</text>
</comment>
<dbReference type="AlphaFoldDB" id="A0AAV9B517"/>
<dbReference type="InterPro" id="IPR050560">
    <property type="entry name" value="MYB_TF"/>
</dbReference>
<evidence type="ECO:0000256" key="6">
    <source>
        <dbReference type="ARBA" id="ARBA00023242"/>
    </source>
</evidence>
<dbReference type="Gene3D" id="1.10.10.60">
    <property type="entry name" value="Homeodomain-like"/>
    <property type="match status" value="3"/>
</dbReference>
<feature type="domain" description="HTH myb-type" evidence="9">
    <location>
        <begin position="27"/>
        <end position="73"/>
    </location>
</feature>
<dbReference type="Proteomes" id="UP001179952">
    <property type="component" value="Unassembled WGS sequence"/>
</dbReference>
<feature type="region of interest" description="Disordered" evidence="7">
    <location>
        <begin position="424"/>
        <end position="451"/>
    </location>
</feature>
<dbReference type="PROSITE" id="PS50090">
    <property type="entry name" value="MYB_LIKE"/>
    <property type="match status" value="3"/>
</dbReference>
<dbReference type="SMART" id="SM00717">
    <property type="entry name" value="SANT"/>
    <property type="match status" value="3"/>
</dbReference>
<dbReference type="PANTHER" id="PTHR45614">
    <property type="entry name" value="MYB PROTEIN-RELATED"/>
    <property type="match status" value="1"/>
</dbReference>
<feature type="domain" description="Myb-like" evidence="8">
    <location>
        <begin position="126"/>
        <end position="176"/>
    </location>
</feature>
<feature type="domain" description="HTH myb-type" evidence="9">
    <location>
        <begin position="74"/>
        <end position="129"/>
    </location>
</feature>
<dbReference type="EMBL" id="JAUJYN010000005">
    <property type="protein sequence ID" value="KAK1271495.1"/>
    <property type="molecule type" value="Genomic_DNA"/>
</dbReference>
<dbReference type="CDD" id="cd00167">
    <property type="entry name" value="SANT"/>
    <property type="match status" value="3"/>
</dbReference>
<evidence type="ECO:0000256" key="4">
    <source>
        <dbReference type="ARBA" id="ARBA00023125"/>
    </source>
</evidence>
<dbReference type="GO" id="GO:0000978">
    <property type="term" value="F:RNA polymerase II cis-regulatory region sequence-specific DNA binding"/>
    <property type="evidence" value="ECO:0007669"/>
    <property type="project" value="TreeGrafter"/>
</dbReference>
<keyword evidence="6" id="KW-0539">Nucleus</keyword>
<evidence type="ECO:0000259" key="8">
    <source>
        <dbReference type="PROSITE" id="PS50090"/>
    </source>
</evidence>
<proteinExistence type="predicted"/>
<feature type="compositionally biased region" description="Basic and acidic residues" evidence="7">
    <location>
        <begin position="342"/>
        <end position="360"/>
    </location>
</feature>
<feature type="region of interest" description="Disordered" evidence="7">
    <location>
        <begin position="1"/>
        <end position="27"/>
    </location>
</feature>
<evidence type="ECO:0000256" key="3">
    <source>
        <dbReference type="ARBA" id="ARBA00023015"/>
    </source>
</evidence>
<comment type="subcellular location">
    <subcellularLocation>
        <location evidence="1">Nucleus</location>
    </subcellularLocation>
</comment>
<feature type="region of interest" description="Disordered" evidence="7">
    <location>
        <begin position="316"/>
        <end position="368"/>
    </location>
</feature>
<feature type="domain" description="Myb-like" evidence="8">
    <location>
        <begin position="22"/>
        <end position="73"/>
    </location>
</feature>
<accession>A0AAV9B517</accession>
<dbReference type="PROSITE" id="PS51294">
    <property type="entry name" value="HTH_MYB"/>
    <property type="match status" value="3"/>
</dbReference>
<gene>
    <name evidence="10" type="ORF">QJS04_geneDACA021622</name>
</gene>
<evidence type="ECO:0000313" key="10">
    <source>
        <dbReference type="EMBL" id="KAK1271495.1"/>
    </source>
</evidence>
<dbReference type="InterPro" id="IPR009057">
    <property type="entry name" value="Homeodomain-like_sf"/>
</dbReference>
<feature type="compositionally biased region" description="Polar residues" evidence="7">
    <location>
        <begin position="331"/>
        <end position="340"/>
    </location>
</feature>
<dbReference type="Pfam" id="PF00249">
    <property type="entry name" value="Myb_DNA-binding"/>
    <property type="match status" value="3"/>
</dbReference>
<evidence type="ECO:0000256" key="7">
    <source>
        <dbReference type="SAM" id="MobiDB-lite"/>
    </source>
</evidence>
<feature type="domain" description="HTH myb-type" evidence="9">
    <location>
        <begin position="130"/>
        <end position="180"/>
    </location>
</feature>
<evidence type="ECO:0000256" key="5">
    <source>
        <dbReference type="ARBA" id="ARBA00023163"/>
    </source>
</evidence>
<evidence type="ECO:0000313" key="11">
    <source>
        <dbReference type="Proteomes" id="UP001179952"/>
    </source>
</evidence>
<dbReference type="GO" id="GO:0005634">
    <property type="term" value="C:nucleus"/>
    <property type="evidence" value="ECO:0007669"/>
    <property type="project" value="UniProtKB-SubCell"/>
</dbReference>
<protein>
    <submittedName>
        <fullName evidence="10">Myb-related protein 3R-1</fullName>
    </submittedName>
</protein>
<evidence type="ECO:0000256" key="2">
    <source>
        <dbReference type="ARBA" id="ARBA00022737"/>
    </source>
</evidence>
<feature type="domain" description="Myb-like" evidence="8">
    <location>
        <begin position="74"/>
        <end position="125"/>
    </location>
</feature>
<dbReference type="SUPFAM" id="SSF46689">
    <property type="entry name" value="Homeodomain-like"/>
    <property type="match status" value="2"/>
</dbReference>
<keyword evidence="5" id="KW-0804">Transcription</keyword>
<reference evidence="10" key="2">
    <citation type="submission" date="2023-06" db="EMBL/GenBank/DDBJ databases">
        <authorList>
            <person name="Ma L."/>
            <person name="Liu K.-W."/>
            <person name="Li Z."/>
            <person name="Hsiao Y.-Y."/>
            <person name="Qi Y."/>
            <person name="Fu T."/>
            <person name="Tang G."/>
            <person name="Zhang D."/>
            <person name="Sun W.-H."/>
            <person name="Liu D.-K."/>
            <person name="Li Y."/>
            <person name="Chen G.-Z."/>
            <person name="Liu X.-D."/>
            <person name="Liao X.-Y."/>
            <person name="Jiang Y.-T."/>
            <person name="Yu X."/>
            <person name="Hao Y."/>
            <person name="Huang J."/>
            <person name="Zhao X.-W."/>
            <person name="Ke S."/>
            <person name="Chen Y.-Y."/>
            <person name="Wu W.-L."/>
            <person name="Hsu J.-L."/>
            <person name="Lin Y.-F."/>
            <person name="Huang M.-D."/>
            <person name="Li C.-Y."/>
            <person name="Huang L."/>
            <person name="Wang Z.-W."/>
            <person name="Zhao X."/>
            <person name="Zhong W.-Y."/>
            <person name="Peng D.-H."/>
            <person name="Ahmad S."/>
            <person name="Lan S."/>
            <person name="Zhang J.-S."/>
            <person name="Tsai W.-C."/>
            <person name="Van De Peer Y."/>
            <person name="Liu Z.-J."/>
        </authorList>
    </citation>
    <scope>NUCLEOTIDE SEQUENCE</scope>
    <source>
        <strain evidence="10">SCP</strain>
        <tissue evidence="10">Leaves</tissue>
    </source>
</reference>
<reference evidence="10" key="1">
    <citation type="journal article" date="2023" name="Nat. Commun.">
        <title>Diploid and tetraploid genomes of Acorus and the evolution of monocots.</title>
        <authorList>
            <person name="Ma L."/>
            <person name="Liu K.W."/>
            <person name="Li Z."/>
            <person name="Hsiao Y.Y."/>
            <person name="Qi Y."/>
            <person name="Fu T."/>
            <person name="Tang G.D."/>
            <person name="Zhang D."/>
            <person name="Sun W.H."/>
            <person name="Liu D.K."/>
            <person name="Li Y."/>
            <person name="Chen G.Z."/>
            <person name="Liu X.D."/>
            <person name="Liao X.Y."/>
            <person name="Jiang Y.T."/>
            <person name="Yu X."/>
            <person name="Hao Y."/>
            <person name="Huang J."/>
            <person name="Zhao X.W."/>
            <person name="Ke S."/>
            <person name="Chen Y.Y."/>
            <person name="Wu W.L."/>
            <person name="Hsu J.L."/>
            <person name="Lin Y.F."/>
            <person name="Huang M.D."/>
            <person name="Li C.Y."/>
            <person name="Huang L."/>
            <person name="Wang Z.W."/>
            <person name="Zhao X."/>
            <person name="Zhong W.Y."/>
            <person name="Peng D.H."/>
            <person name="Ahmad S."/>
            <person name="Lan S."/>
            <person name="Zhang J.S."/>
            <person name="Tsai W.C."/>
            <person name="Van de Peer Y."/>
            <person name="Liu Z.J."/>
        </authorList>
    </citation>
    <scope>NUCLEOTIDE SEQUENCE</scope>
    <source>
        <strain evidence="10">SCP</strain>
    </source>
</reference>
<evidence type="ECO:0000259" key="9">
    <source>
        <dbReference type="PROSITE" id="PS51294"/>
    </source>
</evidence>
<sequence>MVSPAIHSPVNSSPSHRRTTGPIRRAKGGWTLEEDEALRKAVLANGGKCWKKIAEAIPGRTEVQCLHRWQKVLNPELHKGPWTQEEDDKIIQLVAKYGPTKWSIIANSLPGRIGKQCRERWHNHLNPMIKKDAWTVEEELALMKAHRRYGNRWAEIAKVLHGRTDNAIKNHWNSSLKKKQEFYMATGQLPSAPRPLMHSGSKELLKPITGNLLTCSNKGFNTNNQACSEPAVLICSSDRTPTFGSLYYKPPQLENCDAILESAGLDTSSLMQQVYEPNSVVSPTNCFTPDVNNTHAHHQNIESLLRTIQSVARNCPNTPSILRRPKREAQTPGTASSIVQTDEEKVPDDLSTPVEKERMDRSRRRSRLLSVKSPCNGNDVGLYLGSYHDVSPPYRLRPKRTALFRSVEKQLEFTVEEDNVNRKHTSFSLKGKPDRMDSNVEPSSMNVGKLNHRENGLNNIAKDYADMTDTGVT</sequence>
<evidence type="ECO:0000256" key="1">
    <source>
        <dbReference type="ARBA" id="ARBA00004123"/>
    </source>
</evidence>
<keyword evidence="4" id="KW-0238">DNA-binding</keyword>
<dbReference type="InterPro" id="IPR001005">
    <property type="entry name" value="SANT/Myb"/>
</dbReference>